<reference evidence="4 5" key="1">
    <citation type="submission" date="2021-04" db="EMBL/GenBank/DDBJ databases">
        <authorList>
            <person name="Pira H."/>
            <person name="Risdian C."/>
            <person name="Wink J."/>
        </authorList>
    </citation>
    <scope>NUCLEOTIDE SEQUENCE [LARGE SCALE GENOMIC DNA]</scope>
    <source>
        <strain evidence="4 5">WH131</strain>
    </source>
</reference>
<feature type="chain" id="PRO_5046465388" evidence="2">
    <location>
        <begin position="30"/>
        <end position="238"/>
    </location>
</feature>
<accession>A0ABS6SNE0</accession>
<dbReference type="EMBL" id="JAGSPB010000002">
    <property type="protein sequence ID" value="MBV7266536.1"/>
    <property type="molecule type" value="Genomic_DNA"/>
</dbReference>
<evidence type="ECO:0000256" key="2">
    <source>
        <dbReference type="SAM" id="SignalP"/>
    </source>
</evidence>
<feature type="region of interest" description="Disordered" evidence="1">
    <location>
        <begin position="34"/>
        <end position="58"/>
    </location>
</feature>
<sequence>MTFAIRWTRHCRNAALLSGALLLGACGGAVPHGSASRTSSDTSSPGRLASTPPQIAPRAGDARCMAGLRDAGARFSALPDSYAGPGCNKIGTVQLSALAGDGSQFGITNIGPVQCQTASAFSAWARYGVDRAARQILGSPLARIETMGSYACRNIAGSGRRSAHATAGAIDVSGFVLEDGRRITVSRDWNGGSAAEREFLRVIHESACKRFGTVLGPDYNRAHEDHFHLEGTGAEFCR</sequence>
<evidence type="ECO:0000313" key="4">
    <source>
        <dbReference type="EMBL" id="MBV7266536.1"/>
    </source>
</evidence>
<organism evidence="4 5">
    <name type="scientific">Erythrobacter ani</name>
    <dbReference type="NCBI Taxonomy" id="2827235"/>
    <lineage>
        <taxon>Bacteria</taxon>
        <taxon>Pseudomonadati</taxon>
        <taxon>Pseudomonadota</taxon>
        <taxon>Alphaproteobacteria</taxon>
        <taxon>Sphingomonadales</taxon>
        <taxon>Erythrobacteraceae</taxon>
        <taxon>Erythrobacter/Porphyrobacter group</taxon>
        <taxon>Erythrobacter</taxon>
    </lineage>
</organism>
<name>A0ABS6SNE0_9SPHN</name>
<proteinExistence type="predicted"/>
<gene>
    <name evidence="4" type="ORF">KCG45_10135</name>
</gene>
<evidence type="ECO:0000259" key="3">
    <source>
        <dbReference type="Pfam" id="PF06904"/>
    </source>
</evidence>
<dbReference type="Pfam" id="PF06904">
    <property type="entry name" value="Extensin-like_C"/>
    <property type="match status" value="1"/>
</dbReference>
<comment type="caution">
    <text evidence="4">The sequence shown here is derived from an EMBL/GenBank/DDBJ whole genome shotgun (WGS) entry which is preliminary data.</text>
</comment>
<protein>
    <submittedName>
        <fullName evidence="4">Extensin family protein</fullName>
    </submittedName>
</protein>
<feature type="compositionally biased region" description="Low complexity" evidence="1">
    <location>
        <begin position="34"/>
        <end position="44"/>
    </location>
</feature>
<dbReference type="PROSITE" id="PS51257">
    <property type="entry name" value="PROKAR_LIPOPROTEIN"/>
    <property type="match status" value="1"/>
</dbReference>
<evidence type="ECO:0000313" key="5">
    <source>
        <dbReference type="Proteomes" id="UP000699975"/>
    </source>
</evidence>
<dbReference type="InterPro" id="IPR009683">
    <property type="entry name" value="Extensin-like_C"/>
</dbReference>
<feature type="domain" description="Extensin-like C-terminal" evidence="3">
    <location>
        <begin position="63"/>
        <end position="238"/>
    </location>
</feature>
<keyword evidence="5" id="KW-1185">Reference proteome</keyword>
<dbReference type="Proteomes" id="UP000699975">
    <property type="component" value="Unassembled WGS sequence"/>
</dbReference>
<keyword evidence="2" id="KW-0732">Signal</keyword>
<evidence type="ECO:0000256" key="1">
    <source>
        <dbReference type="SAM" id="MobiDB-lite"/>
    </source>
</evidence>
<feature type="signal peptide" evidence="2">
    <location>
        <begin position="1"/>
        <end position="29"/>
    </location>
</feature>